<evidence type="ECO:0000313" key="2">
    <source>
        <dbReference type="RefSeq" id="XP_075088178.1"/>
    </source>
</evidence>
<reference evidence="2" key="2">
    <citation type="submission" date="2025-08" db="UniProtKB">
        <authorList>
            <consortium name="RefSeq"/>
        </authorList>
    </citation>
    <scope>IDENTIFICATION</scope>
    <source>
        <tissue evidence="2">Leaf</tissue>
    </source>
</reference>
<proteinExistence type="predicted"/>
<dbReference type="Proteomes" id="UP000790787">
    <property type="component" value="Chromosome 16"/>
</dbReference>
<reference evidence="1" key="1">
    <citation type="journal article" date="2014" name="Nat. Commun.">
        <title>The tobacco genome sequence and its comparison with those of tomato and potato.</title>
        <authorList>
            <person name="Sierro N."/>
            <person name="Battey J.N."/>
            <person name="Ouadi S."/>
            <person name="Bakaher N."/>
            <person name="Bovet L."/>
            <person name="Willig A."/>
            <person name="Goepfert S."/>
            <person name="Peitsch M.C."/>
            <person name="Ivanov N.V."/>
        </authorList>
    </citation>
    <scope>NUCLEOTIDE SEQUENCE [LARGE SCALE GENOMIC DNA]</scope>
</reference>
<gene>
    <name evidence="2" type="primary">LOC142170225</name>
</gene>
<keyword evidence="1" id="KW-1185">Reference proteome</keyword>
<accession>A0AC58ST93</accession>
<protein>
    <submittedName>
        <fullName evidence="2">Uncharacterized protein LOC142170225</fullName>
    </submittedName>
</protein>
<name>A0AC58ST93_TOBAC</name>
<dbReference type="RefSeq" id="XP_075088178.1">
    <property type="nucleotide sequence ID" value="XM_075232077.1"/>
</dbReference>
<organism evidence="1 2">
    <name type="scientific">Nicotiana tabacum</name>
    <name type="common">Common tobacco</name>
    <dbReference type="NCBI Taxonomy" id="4097"/>
    <lineage>
        <taxon>Eukaryota</taxon>
        <taxon>Viridiplantae</taxon>
        <taxon>Streptophyta</taxon>
        <taxon>Embryophyta</taxon>
        <taxon>Tracheophyta</taxon>
        <taxon>Spermatophyta</taxon>
        <taxon>Magnoliopsida</taxon>
        <taxon>eudicotyledons</taxon>
        <taxon>Gunneridae</taxon>
        <taxon>Pentapetalae</taxon>
        <taxon>asterids</taxon>
        <taxon>lamiids</taxon>
        <taxon>Solanales</taxon>
        <taxon>Solanaceae</taxon>
        <taxon>Nicotianoideae</taxon>
        <taxon>Nicotianeae</taxon>
        <taxon>Nicotiana</taxon>
    </lineage>
</organism>
<evidence type="ECO:0000313" key="1">
    <source>
        <dbReference type="Proteomes" id="UP000790787"/>
    </source>
</evidence>
<sequence length="364" mass="42055">MPEEEIMDEAITLNALSGTEVPNAIKLRGEAKRNKITILLDSRSTHSFLDLETARRIDPSDKSDYTLQHDIIRHDQKIWIGRGAGLRTKIFEALHQFPLGGHSGQLRTYKRIKMGFYWPNMKTDISKWVSECDTCQRDIYRLLELPKSIVTDRDAVFTSQFWQQLFKSIGTKLNMSTTYHPQSDGQTERLNKCFETYLRSMIFAFPKKWIKWLLLAEWWYKTNYHISLKSIPFQALYGFPPPQVPLRSLPHSTQLVDSYLAKSQQMLMILKEHLVQAQARIKFYVDWNRVAVKLTNPSVFHVSQLKKRVGPFIVPQQQPPSCNDSGRVLVQPVAILDRRIIKANNAAQVNVLVLSTIATDQQAQ</sequence>